<organism evidence="8 9">
    <name type="scientific">Geobacillus thermocatenulatus</name>
    <dbReference type="NCBI Taxonomy" id="33938"/>
    <lineage>
        <taxon>Bacteria</taxon>
        <taxon>Bacillati</taxon>
        <taxon>Bacillota</taxon>
        <taxon>Bacilli</taxon>
        <taxon>Bacillales</taxon>
        <taxon>Anoxybacillaceae</taxon>
        <taxon>Geobacillus</taxon>
        <taxon>Geobacillus thermoleovorans group</taxon>
    </lineage>
</organism>
<keyword evidence="6 7" id="KW-0472">Membrane</keyword>
<dbReference type="InterPro" id="IPR036259">
    <property type="entry name" value="MFS_trans_sf"/>
</dbReference>
<keyword evidence="5 7" id="KW-1133">Transmembrane helix</keyword>
<dbReference type="SUPFAM" id="SSF103473">
    <property type="entry name" value="MFS general substrate transporter"/>
    <property type="match status" value="1"/>
</dbReference>
<name>A0AA91TDC8_9BACL</name>
<feature type="transmembrane region" description="Helical" evidence="7">
    <location>
        <begin position="12"/>
        <end position="37"/>
    </location>
</feature>
<feature type="transmembrane region" description="Helical" evidence="7">
    <location>
        <begin position="308"/>
        <end position="329"/>
    </location>
</feature>
<feature type="transmembrane region" description="Helical" evidence="7">
    <location>
        <begin position="174"/>
        <end position="193"/>
    </location>
</feature>
<dbReference type="EMBL" id="NEWK01000002">
    <property type="protein sequence ID" value="OXB87042.1"/>
    <property type="molecule type" value="Genomic_DNA"/>
</dbReference>
<feature type="transmembrane region" description="Helical" evidence="7">
    <location>
        <begin position="225"/>
        <end position="245"/>
    </location>
</feature>
<dbReference type="CDD" id="cd06173">
    <property type="entry name" value="MFS_MefA_like"/>
    <property type="match status" value="1"/>
</dbReference>
<evidence type="ECO:0000313" key="8">
    <source>
        <dbReference type="EMBL" id="OXB87042.1"/>
    </source>
</evidence>
<accession>A0AA91TDC8</accession>
<dbReference type="AlphaFoldDB" id="A0AA91TDC8"/>
<evidence type="ECO:0000256" key="7">
    <source>
        <dbReference type="SAM" id="Phobius"/>
    </source>
</evidence>
<evidence type="ECO:0000256" key="3">
    <source>
        <dbReference type="ARBA" id="ARBA00022475"/>
    </source>
</evidence>
<dbReference type="InterPro" id="IPR010290">
    <property type="entry name" value="TM_effector"/>
</dbReference>
<protein>
    <recommendedName>
        <fullName evidence="10">Major facilitator superfamily (MFS) profile domain-containing protein</fullName>
    </recommendedName>
</protein>
<sequence>MKQQIIFNRNFAFIWSASLLSGIGDSIMSIAVLWGVYSFTQSPIALGIVTLAQLLPIIIFSFYSGVLADTYSTKKIMIYSDIARFLLLLFLIIFWSFGFNSKLILLYITVFFLSVFSSFFDPSFQTTIKQIVRKEDLINANSWFQFSRNFSRLFGLMLGGILVETLGIVNSFIINALSFLISAILLFLSEIPYEKQALVSKKISHHFIDSLKYLKTAPNTLKQSLWYIIIINFSVAPLSIIMTILADKTEYDSLGLGVFNTALAIGSILGAFFAPKLKKKSKDSSIIFYYITFYCTFVFLATCFKNLFLGSLFFFLSGVFSSVTLIFVNTIMQRDTDIKFIGKISSFRSMALRIPPPIIALVYGWVVLKLGLIISTLFIQLITLSLCFIIKIKYKERSDEKCIVSQSSSIK</sequence>
<feature type="transmembrane region" description="Helical" evidence="7">
    <location>
        <begin position="372"/>
        <end position="390"/>
    </location>
</feature>
<proteinExistence type="predicted"/>
<dbReference type="PANTHER" id="PTHR23513">
    <property type="entry name" value="INTEGRAL MEMBRANE EFFLUX PROTEIN-RELATED"/>
    <property type="match status" value="1"/>
</dbReference>
<feature type="transmembrane region" description="Helical" evidence="7">
    <location>
        <begin position="43"/>
        <end position="66"/>
    </location>
</feature>
<evidence type="ECO:0000256" key="1">
    <source>
        <dbReference type="ARBA" id="ARBA00004651"/>
    </source>
</evidence>
<feature type="transmembrane region" description="Helical" evidence="7">
    <location>
        <begin position="286"/>
        <end position="302"/>
    </location>
</feature>
<keyword evidence="2" id="KW-0813">Transport</keyword>
<comment type="caution">
    <text evidence="8">The sequence shown here is derived from an EMBL/GenBank/DDBJ whole genome shotgun (WGS) entry which is preliminary data.</text>
</comment>
<keyword evidence="3" id="KW-1003">Cell membrane</keyword>
<dbReference type="Proteomes" id="UP000198378">
    <property type="component" value="Unassembled WGS sequence"/>
</dbReference>
<reference evidence="8 9" key="1">
    <citation type="submission" date="2017-05" db="EMBL/GenBank/DDBJ databases">
        <title>The genome sequence of Geobacillus thermocatenulatus DSM 730.</title>
        <authorList>
            <person name="Ramaloko W.T."/>
            <person name="Koen N."/>
            <person name="Polliack S."/>
            <person name="Aliyu H."/>
            <person name="Lebre P."/>
            <person name="Mohr T."/>
            <person name="Oswald F."/>
            <person name="Zwick M."/>
            <person name="Neumann A."/>
            <person name="Syldatk C."/>
            <person name="Cowan D."/>
            <person name="De Maayer P."/>
        </authorList>
    </citation>
    <scope>NUCLEOTIDE SEQUENCE [LARGE SCALE GENOMIC DNA]</scope>
    <source>
        <strain evidence="8 9">BGSC 93A1</strain>
    </source>
</reference>
<keyword evidence="9" id="KW-1185">Reference proteome</keyword>
<feature type="transmembrane region" description="Helical" evidence="7">
    <location>
        <begin position="78"/>
        <end position="98"/>
    </location>
</feature>
<dbReference type="PANTHER" id="PTHR23513:SF6">
    <property type="entry name" value="MAJOR FACILITATOR SUPERFAMILY ASSOCIATED DOMAIN-CONTAINING PROTEIN"/>
    <property type="match status" value="1"/>
</dbReference>
<evidence type="ECO:0000256" key="2">
    <source>
        <dbReference type="ARBA" id="ARBA00022448"/>
    </source>
</evidence>
<evidence type="ECO:0000256" key="5">
    <source>
        <dbReference type="ARBA" id="ARBA00022989"/>
    </source>
</evidence>
<feature type="transmembrane region" description="Helical" evidence="7">
    <location>
        <begin position="257"/>
        <end position="274"/>
    </location>
</feature>
<gene>
    <name evidence="8" type="ORF">B9L19_16555</name>
</gene>
<dbReference type="RefSeq" id="WP_089113989.1">
    <property type="nucleotide sequence ID" value="NZ_CP018058.1"/>
</dbReference>
<keyword evidence="4 7" id="KW-0812">Transmembrane</keyword>
<evidence type="ECO:0000256" key="4">
    <source>
        <dbReference type="ARBA" id="ARBA00022692"/>
    </source>
</evidence>
<dbReference type="GO" id="GO:0005886">
    <property type="term" value="C:plasma membrane"/>
    <property type="evidence" value="ECO:0007669"/>
    <property type="project" value="UniProtKB-SubCell"/>
</dbReference>
<evidence type="ECO:0008006" key="10">
    <source>
        <dbReference type="Google" id="ProtNLM"/>
    </source>
</evidence>
<dbReference type="Gene3D" id="1.20.1250.20">
    <property type="entry name" value="MFS general substrate transporter like domains"/>
    <property type="match status" value="1"/>
</dbReference>
<evidence type="ECO:0000313" key="9">
    <source>
        <dbReference type="Proteomes" id="UP000198378"/>
    </source>
</evidence>
<dbReference type="Pfam" id="PF05977">
    <property type="entry name" value="MFS_3"/>
    <property type="match status" value="1"/>
</dbReference>
<feature type="transmembrane region" description="Helical" evidence="7">
    <location>
        <begin position="350"/>
        <end position="366"/>
    </location>
</feature>
<evidence type="ECO:0000256" key="6">
    <source>
        <dbReference type="ARBA" id="ARBA00023136"/>
    </source>
</evidence>
<comment type="subcellular location">
    <subcellularLocation>
        <location evidence="1">Cell membrane</location>
        <topology evidence="1">Multi-pass membrane protein</topology>
    </subcellularLocation>
</comment>